<evidence type="ECO:0000259" key="10">
    <source>
        <dbReference type="Pfam" id="PF02514"/>
    </source>
</evidence>
<dbReference type="InterPro" id="IPR022571">
    <property type="entry name" value="Mg_chelatase_H_N"/>
</dbReference>
<dbReference type="Pfam" id="PF02514">
    <property type="entry name" value="CobN-Mg_chel"/>
    <property type="match status" value="2"/>
</dbReference>
<sequence>MPKRISAAERPTLRIVLVTMDNHMASALERGRLRLRDEMPGLVIDFHAASEWDTNPRALEECKADIARADIVFSAMLFIDEHVKAILPALLARREHCDAMIGALSASEIVKTTRMNRLNMDGTTRGALDFLKKLRGKPGAQGNGAKQMAMIRKLPKILRFIPGKAQDLRAYFLVLQYWLSGSDENIANLVRFLVGRYAAGPREAWRETAAAPAPLSYPETGLYHPRLTGRIGEDASRLPVAAAGKGRVGLLVMRSYVLAGNTAHYDGVIAALEGRGLSVVPAFASGLDNRPAVDAFFKRDGRPAVDAVVSLTGFSLVGGPAYNDAAAAEATLSGLDVPYLAAHALEFQTIEQWEGSDRGLSPVEATMMVAIPELDGATAPMVFGGRSSSSMGANARDMRAHPERADMLAARVERLVSLRRKAVAERKVAIVLFGFPPNAGSIGTAAFLSVYQSLHNTLKGLKDEGYDVEVPESVDDLRNAVLAGNAARYGTPANVHHRIPADDHVRRERYLAEIEAQWGPAPGRQNSNGSVLFVLGVQLGNVFVGVQPGFGYEGDPMRLLFERGFAPTHAFSAFYRYLREDFRADALLHFGTHGALEFMPGKQTGLSDTCWPERLIGALPNIYLYAANNPSEGMIAKRRSAATMVSYLTPSLAQAGLYRGLIDLKSSIERWRALEPEAEGERHDLAELIQVQAAALDLAPAEPVWADDLGGKVLKLGLAISELEHTLIPHGLHVVGQGTPLEERVDLLLALAEASNGLVPERAGIEALVAGETVDAALAAGGLPLDDTHRAAFAGLRETDALLSRDHEIPALLRALDGRFIPPVAGGDLLRNPAVLPTGRNIHGFDPYRLPSAFAVADGRRQADRILARYRDEGAPLPESIAIVLWGTDNLKSEGGPIAQALALVGATPRFDGYGRLCGATLIPLETLGRPRIDVVVTLSGIFRDLLPLQTKLLAEASFLAATADEPVEQNFVRKHTLAHQAEHGCDIETAALRVFSNAEGTYGANVNQLVESGRWEDEDEISETFSRRKGFAYGRDGKAAAQRGLMASVLAKVDLAYQNLDSVEVGVTSVDHYFDGLGGMGRAVARAKGDAVPIFISDQTRGEGVVRSLSEQVSLETRTRMLNPKWTEGMLGHGYEGVRQIEAHLTNTMGWSATSGAVAPWVYQRITETYVLDPAMRERMAALNPTASAKVAQRLIEAHRRGFWTPDSETRDALDRAEEELEDRLEGITASIPAGVAA</sequence>
<dbReference type="CDD" id="cd10150">
    <property type="entry name" value="CobN_like"/>
    <property type="match status" value="1"/>
</dbReference>
<evidence type="ECO:0000256" key="9">
    <source>
        <dbReference type="ARBA" id="ARBA00048693"/>
    </source>
</evidence>
<proteinExistence type="inferred from homology"/>
<evidence type="ECO:0000313" key="13">
    <source>
        <dbReference type="Proteomes" id="UP000321258"/>
    </source>
</evidence>
<dbReference type="GO" id="GO:0005524">
    <property type="term" value="F:ATP binding"/>
    <property type="evidence" value="ECO:0007669"/>
    <property type="project" value="UniProtKB-KW"/>
</dbReference>
<dbReference type="EMBL" id="BJZT01000027">
    <property type="protein sequence ID" value="GEP00093.1"/>
    <property type="molecule type" value="Genomic_DNA"/>
</dbReference>
<dbReference type="InterPro" id="IPR011771">
    <property type="entry name" value="BchH"/>
</dbReference>
<keyword evidence="6" id="KW-0067">ATP-binding</keyword>
<evidence type="ECO:0000313" key="12">
    <source>
        <dbReference type="EMBL" id="GEP00093.1"/>
    </source>
</evidence>
<dbReference type="InterPro" id="IPR003672">
    <property type="entry name" value="CobN/Mg_chltase"/>
</dbReference>
<evidence type="ECO:0000259" key="11">
    <source>
        <dbReference type="Pfam" id="PF11965"/>
    </source>
</evidence>
<name>A0A512IQZ6_9HYPH</name>
<dbReference type="Proteomes" id="UP000321258">
    <property type="component" value="Unassembled WGS sequence"/>
</dbReference>
<keyword evidence="3" id="KW-0602">Photosynthesis</keyword>
<dbReference type="PANTHER" id="PTHR44119:SF1">
    <property type="entry name" value="MAGNESIUM-CHELATASE SUBUNIT CHLH, CHLOROPLASTIC"/>
    <property type="match status" value="1"/>
</dbReference>
<keyword evidence="13" id="KW-1185">Reference proteome</keyword>
<dbReference type="Pfam" id="PF11965">
    <property type="entry name" value="DUF3479"/>
    <property type="match status" value="1"/>
</dbReference>
<dbReference type="NCBIfam" id="NF009942">
    <property type="entry name" value="PRK13405.1"/>
    <property type="match status" value="1"/>
</dbReference>
<feature type="domain" description="CobN/magnesium chelatase" evidence="10">
    <location>
        <begin position="800"/>
        <end position="1211"/>
    </location>
</feature>
<comment type="caution">
    <text evidence="12">The sequence shown here is derived from an EMBL/GenBank/DDBJ whole genome shotgun (WGS) entry which is preliminary data.</text>
</comment>
<evidence type="ECO:0000256" key="7">
    <source>
        <dbReference type="ARBA" id="ARBA00023171"/>
    </source>
</evidence>
<reference evidence="12 13" key="1">
    <citation type="submission" date="2019-07" db="EMBL/GenBank/DDBJ databases">
        <title>Whole genome shotgun sequence of Methylobacterium haplocladii NBRC 107714.</title>
        <authorList>
            <person name="Hosoyama A."/>
            <person name="Uohara A."/>
            <person name="Ohji S."/>
            <person name="Ichikawa N."/>
        </authorList>
    </citation>
    <scope>NUCLEOTIDE SEQUENCE [LARGE SCALE GENOMIC DNA]</scope>
    <source>
        <strain evidence="12 13">NBRC 107714</strain>
    </source>
</reference>
<dbReference type="GO" id="GO:0016851">
    <property type="term" value="F:magnesium chelatase activity"/>
    <property type="evidence" value="ECO:0007669"/>
    <property type="project" value="UniProtKB-EC"/>
</dbReference>
<organism evidence="12 13">
    <name type="scientific">Methylobacterium haplocladii</name>
    <dbReference type="NCBI Taxonomy" id="1176176"/>
    <lineage>
        <taxon>Bacteria</taxon>
        <taxon>Pseudomonadati</taxon>
        <taxon>Pseudomonadota</taxon>
        <taxon>Alphaproteobacteria</taxon>
        <taxon>Hyphomicrobiales</taxon>
        <taxon>Methylobacteriaceae</taxon>
        <taxon>Methylobacterium</taxon>
    </lineage>
</organism>
<protein>
    <recommendedName>
        <fullName evidence="2">magnesium chelatase</fullName>
        <ecNumber evidence="2">6.6.1.1</ecNumber>
    </recommendedName>
</protein>
<dbReference type="GO" id="GO:0015995">
    <property type="term" value="P:chlorophyll biosynthetic process"/>
    <property type="evidence" value="ECO:0007669"/>
    <property type="project" value="UniProtKB-KW"/>
</dbReference>
<keyword evidence="4" id="KW-0436">Ligase</keyword>
<evidence type="ECO:0000256" key="6">
    <source>
        <dbReference type="ARBA" id="ARBA00022840"/>
    </source>
</evidence>
<keyword evidence="7" id="KW-0149">Chlorophyll biosynthesis</keyword>
<evidence type="ECO:0000256" key="8">
    <source>
        <dbReference type="ARBA" id="ARBA00023444"/>
    </source>
</evidence>
<dbReference type="NCBIfam" id="TIGR02025">
    <property type="entry name" value="BchH"/>
    <property type="match status" value="1"/>
</dbReference>
<dbReference type="GO" id="GO:0015979">
    <property type="term" value="P:photosynthesis"/>
    <property type="evidence" value="ECO:0007669"/>
    <property type="project" value="UniProtKB-KW"/>
</dbReference>
<comment type="pathway">
    <text evidence="8">Porphyrin-containing compound metabolism.</text>
</comment>
<gene>
    <name evidence="12" type="primary">bchH</name>
    <name evidence="12" type="ORF">MHA02_24800</name>
</gene>
<feature type="domain" description="Magnesium chelatase subunit H N-terminal" evidence="11">
    <location>
        <begin position="14"/>
        <end position="172"/>
    </location>
</feature>
<evidence type="ECO:0000256" key="5">
    <source>
        <dbReference type="ARBA" id="ARBA00022741"/>
    </source>
</evidence>
<evidence type="ECO:0000256" key="3">
    <source>
        <dbReference type="ARBA" id="ARBA00022531"/>
    </source>
</evidence>
<dbReference type="PANTHER" id="PTHR44119">
    <property type="entry name" value="MAGNESIUM-CHELATASE SUBUNIT CHLH, CHLOROPLASTIC"/>
    <property type="match status" value="1"/>
</dbReference>
<comment type="similarity">
    <text evidence="1">Belongs to the Mg-chelatase subunit H family.</text>
</comment>
<accession>A0A512IQZ6</accession>
<evidence type="ECO:0000256" key="2">
    <source>
        <dbReference type="ARBA" id="ARBA00012825"/>
    </source>
</evidence>
<dbReference type="RefSeq" id="WP_147079055.1">
    <property type="nucleotide sequence ID" value="NZ_BJZT01000027.1"/>
</dbReference>
<evidence type="ECO:0000256" key="4">
    <source>
        <dbReference type="ARBA" id="ARBA00022598"/>
    </source>
</evidence>
<dbReference type="EC" id="6.6.1.1" evidence="2"/>
<evidence type="ECO:0000256" key="1">
    <source>
        <dbReference type="ARBA" id="ARBA00010851"/>
    </source>
</evidence>
<keyword evidence="5" id="KW-0547">Nucleotide-binding</keyword>
<dbReference type="AlphaFoldDB" id="A0A512IQZ6"/>
<feature type="domain" description="CobN/magnesium chelatase" evidence="10">
    <location>
        <begin position="176"/>
        <end position="772"/>
    </location>
</feature>
<comment type="catalytic activity">
    <reaction evidence="9">
        <text>protoporphyrin IX + Mg(2+) + ATP + H2O = Mg-protoporphyrin IX + ADP + phosphate + 3 H(+)</text>
        <dbReference type="Rhea" id="RHEA:13961"/>
        <dbReference type="ChEBI" id="CHEBI:15377"/>
        <dbReference type="ChEBI" id="CHEBI:15378"/>
        <dbReference type="ChEBI" id="CHEBI:18420"/>
        <dbReference type="ChEBI" id="CHEBI:30616"/>
        <dbReference type="ChEBI" id="CHEBI:43474"/>
        <dbReference type="ChEBI" id="CHEBI:57306"/>
        <dbReference type="ChEBI" id="CHEBI:60492"/>
        <dbReference type="ChEBI" id="CHEBI:456216"/>
        <dbReference type="EC" id="6.6.1.1"/>
    </reaction>
</comment>
<dbReference type="OrthoDB" id="9757976at2"/>